<evidence type="ECO:0000313" key="12">
    <source>
        <dbReference type="Proteomes" id="UP000772434"/>
    </source>
</evidence>
<dbReference type="InterPro" id="IPR036895">
    <property type="entry name" value="Uracil-DNA_glycosylase-like_sf"/>
</dbReference>
<keyword evidence="6 7" id="KW-0539">Nucleus</keyword>
<dbReference type="InterPro" id="IPR002043">
    <property type="entry name" value="UDG_fam1"/>
</dbReference>
<dbReference type="NCBIfam" id="TIGR00628">
    <property type="entry name" value="ung"/>
    <property type="match status" value="1"/>
</dbReference>
<comment type="subcellular location">
    <subcellularLocation>
        <location evidence="7">Mitochondrion</location>
    </subcellularLocation>
    <subcellularLocation>
        <location evidence="7">Nucleus</location>
    </subcellularLocation>
</comment>
<dbReference type="OrthoDB" id="10031947at2759"/>
<keyword evidence="12" id="KW-1185">Reference proteome</keyword>
<dbReference type="PANTHER" id="PTHR11264:SF0">
    <property type="entry name" value="URACIL-DNA GLYCOSYLASE"/>
    <property type="match status" value="1"/>
</dbReference>
<dbReference type="EMBL" id="JADNRY010000021">
    <property type="protein sequence ID" value="KAF9072855.1"/>
    <property type="molecule type" value="Genomic_DNA"/>
</dbReference>
<feature type="active site" description="Proton acceptor" evidence="7 8">
    <location>
        <position position="163"/>
    </location>
</feature>
<comment type="catalytic activity">
    <reaction evidence="7 9">
        <text>Hydrolyzes single-stranded DNA or mismatched double-stranded DNA and polynucleotides, releasing free uracil.</text>
        <dbReference type="EC" id="3.2.2.27"/>
    </reaction>
</comment>
<evidence type="ECO:0000256" key="8">
    <source>
        <dbReference type="PROSITE-ProRule" id="PRU10072"/>
    </source>
</evidence>
<comment type="function">
    <text evidence="7 9">Excises uracil residues from the DNA which can arise as a result of misincorporation of dUMP residues by DNA polymerase or due to deamination of cytosine.</text>
</comment>
<sequence>MEAIASSAKQTRPGTQTRSLLIELCSQPPPFFMPKDKSEAAPAMLATKAARSAVSTAKRTTAKKIQQTLPFATSSKDGASVNAPVELDATVAARLDALEIETMDSAWYEALKTEFQKAYFIKLKEFLATELKSGTVYPPLKDVYSWSRLTPLESVKVVILGQDPYHNVGQAHGLSFSVLPPTALPGSLKNIYKQMATDVPSFKVPTTGDLTPLAQLGVLWLNTSLTVRAHKAGSHSGKGWETLTAQAIKAVTSRSNSNGVVFMAWGLPAQKTCGKIGIDEKKHLVLRSAHPSPLSAYRGFLGNGHFKQANEWLKEKYGEGAEIDWAIICR</sequence>
<dbReference type="InterPro" id="IPR005122">
    <property type="entry name" value="Uracil-DNA_glycosylase-like"/>
</dbReference>
<dbReference type="HAMAP" id="MF_00148">
    <property type="entry name" value="UDG"/>
    <property type="match status" value="1"/>
</dbReference>
<evidence type="ECO:0000256" key="5">
    <source>
        <dbReference type="ARBA" id="ARBA00023204"/>
    </source>
</evidence>
<dbReference type="FunFam" id="3.40.470.10:FF:000007">
    <property type="entry name" value="Uracil-DNA glycosylase"/>
    <property type="match status" value="1"/>
</dbReference>
<evidence type="ECO:0000256" key="3">
    <source>
        <dbReference type="ARBA" id="ARBA00022801"/>
    </source>
</evidence>
<keyword evidence="4 7" id="KW-0496">Mitochondrion</keyword>
<name>A0A9P5UAA5_9AGAR</name>
<reference evidence="11" key="1">
    <citation type="submission" date="2020-11" db="EMBL/GenBank/DDBJ databases">
        <authorList>
            <consortium name="DOE Joint Genome Institute"/>
            <person name="Ahrendt S."/>
            <person name="Riley R."/>
            <person name="Andreopoulos W."/>
            <person name="Labutti K."/>
            <person name="Pangilinan J."/>
            <person name="Ruiz-Duenas F.J."/>
            <person name="Barrasa J.M."/>
            <person name="Sanchez-Garcia M."/>
            <person name="Camarero S."/>
            <person name="Miyauchi S."/>
            <person name="Serrano A."/>
            <person name="Linde D."/>
            <person name="Babiker R."/>
            <person name="Drula E."/>
            <person name="Ayuso-Fernandez I."/>
            <person name="Pacheco R."/>
            <person name="Padilla G."/>
            <person name="Ferreira P."/>
            <person name="Barriuso J."/>
            <person name="Kellner H."/>
            <person name="Castanera R."/>
            <person name="Alfaro M."/>
            <person name="Ramirez L."/>
            <person name="Pisabarro A.G."/>
            <person name="Kuo A."/>
            <person name="Tritt A."/>
            <person name="Lipzen A."/>
            <person name="He G."/>
            <person name="Yan M."/>
            <person name="Ng V."/>
            <person name="Cullen D."/>
            <person name="Martin F."/>
            <person name="Rosso M.-N."/>
            <person name="Henrissat B."/>
            <person name="Hibbett D."/>
            <person name="Martinez A.T."/>
            <person name="Grigoriev I.V."/>
        </authorList>
    </citation>
    <scope>NUCLEOTIDE SEQUENCE</scope>
    <source>
        <strain evidence="11">AH 40177</strain>
    </source>
</reference>
<dbReference type="EC" id="3.2.2.27" evidence="7 9"/>
<comment type="similarity">
    <text evidence="1 7 9">Belongs to the uracil-DNA glycosylase (UDG) superfamily. UNG family.</text>
</comment>
<dbReference type="Proteomes" id="UP000772434">
    <property type="component" value="Unassembled WGS sequence"/>
</dbReference>
<dbReference type="InterPro" id="IPR018085">
    <property type="entry name" value="Ura-DNA_Glyclase_AS"/>
</dbReference>
<dbReference type="NCBIfam" id="NF003589">
    <property type="entry name" value="PRK05254.1-2"/>
    <property type="match status" value="1"/>
</dbReference>
<evidence type="ECO:0000259" key="10">
    <source>
        <dbReference type="SMART" id="SM00986"/>
    </source>
</evidence>
<evidence type="ECO:0000313" key="11">
    <source>
        <dbReference type="EMBL" id="KAF9072855.1"/>
    </source>
</evidence>
<dbReference type="PANTHER" id="PTHR11264">
    <property type="entry name" value="URACIL-DNA GLYCOSYLASE"/>
    <property type="match status" value="1"/>
</dbReference>
<gene>
    <name evidence="7" type="primary">UNG1</name>
    <name evidence="11" type="ORF">BDP27DRAFT_1319520</name>
</gene>
<dbReference type="PROSITE" id="PS00130">
    <property type="entry name" value="U_DNA_GLYCOSYLASE"/>
    <property type="match status" value="1"/>
</dbReference>
<keyword evidence="3 7" id="KW-0378">Hydrolase</keyword>
<accession>A0A9P5UAA5</accession>
<evidence type="ECO:0000256" key="2">
    <source>
        <dbReference type="ARBA" id="ARBA00022763"/>
    </source>
</evidence>
<evidence type="ECO:0000256" key="9">
    <source>
        <dbReference type="RuleBase" id="RU003780"/>
    </source>
</evidence>
<evidence type="ECO:0000256" key="4">
    <source>
        <dbReference type="ARBA" id="ARBA00023128"/>
    </source>
</evidence>
<dbReference type="Gene3D" id="3.40.470.10">
    <property type="entry name" value="Uracil-DNA glycosylase-like domain"/>
    <property type="match status" value="1"/>
</dbReference>
<dbReference type="GO" id="GO:0005634">
    <property type="term" value="C:nucleus"/>
    <property type="evidence" value="ECO:0007669"/>
    <property type="project" value="UniProtKB-SubCell"/>
</dbReference>
<dbReference type="SUPFAM" id="SSF52141">
    <property type="entry name" value="Uracil-DNA glycosylase-like"/>
    <property type="match status" value="1"/>
</dbReference>
<evidence type="ECO:0000256" key="1">
    <source>
        <dbReference type="ARBA" id="ARBA00008184"/>
    </source>
</evidence>
<feature type="domain" description="Uracil-DNA glycosylase-like" evidence="10">
    <location>
        <begin position="148"/>
        <end position="313"/>
    </location>
</feature>
<dbReference type="SMART" id="SM00987">
    <property type="entry name" value="UreE_C"/>
    <property type="match status" value="1"/>
</dbReference>
<dbReference type="NCBIfam" id="NF003588">
    <property type="entry name" value="PRK05254.1-1"/>
    <property type="match status" value="1"/>
</dbReference>
<dbReference type="NCBIfam" id="NF003592">
    <property type="entry name" value="PRK05254.1-5"/>
    <property type="match status" value="1"/>
</dbReference>
<proteinExistence type="inferred from homology"/>
<keyword evidence="5 7" id="KW-0234">DNA repair</keyword>
<dbReference type="SMART" id="SM00986">
    <property type="entry name" value="UDG"/>
    <property type="match status" value="1"/>
</dbReference>
<dbReference type="Pfam" id="PF03167">
    <property type="entry name" value="UDG"/>
    <property type="match status" value="1"/>
</dbReference>
<dbReference type="GO" id="GO:0097510">
    <property type="term" value="P:base-excision repair, AP site formation via deaminated base removal"/>
    <property type="evidence" value="ECO:0007669"/>
    <property type="project" value="TreeGrafter"/>
</dbReference>
<comment type="caution">
    <text evidence="11">The sequence shown here is derived from an EMBL/GenBank/DDBJ whole genome shotgun (WGS) entry which is preliminary data.</text>
</comment>
<evidence type="ECO:0000256" key="6">
    <source>
        <dbReference type="ARBA" id="ARBA00023242"/>
    </source>
</evidence>
<dbReference type="GO" id="GO:0005739">
    <property type="term" value="C:mitochondrion"/>
    <property type="evidence" value="ECO:0007669"/>
    <property type="project" value="UniProtKB-SubCell"/>
</dbReference>
<evidence type="ECO:0000256" key="7">
    <source>
        <dbReference type="HAMAP-Rule" id="MF_03166"/>
    </source>
</evidence>
<protein>
    <recommendedName>
        <fullName evidence="7 9">Uracil-DNA glycosylase</fullName>
        <shortName evidence="7">UDG</shortName>
        <ecNumber evidence="7 9">3.2.2.27</ecNumber>
    </recommendedName>
</protein>
<organism evidence="11 12">
    <name type="scientific">Rhodocollybia butyracea</name>
    <dbReference type="NCBI Taxonomy" id="206335"/>
    <lineage>
        <taxon>Eukaryota</taxon>
        <taxon>Fungi</taxon>
        <taxon>Dikarya</taxon>
        <taxon>Basidiomycota</taxon>
        <taxon>Agaricomycotina</taxon>
        <taxon>Agaricomycetes</taxon>
        <taxon>Agaricomycetidae</taxon>
        <taxon>Agaricales</taxon>
        <taxon>Marasmiineae</taxon>
        <taxon>Omphalotaceae</taxon>
        <taxon>Rhodocollybia</taxon>
    </lineage>
</organism>
<dbReference type="GO" id="GO:0004844">
    <property type="term" value="F:uracil DNA N-glycosylase activity"/>
    <property type="evidence" value="ECO:0007669"/>
    <property type="project" value="UniProtKB-UniRule"/>
</dbReference>
<keyword evidence="2 7" id="KW-0227">DNA damage</keyword>
<dbReference type="AlphaFoldDB" id="A0A9P5UAA5"/>
<dbReference type="CDD" id="cd10027">
    <property type="entry name" value="UDG-F1-like"/>
    <property type="match status" value="1"/>
</dbReference>